<dbReference type="STRING" id="583355.Caka_2528"/>
<comment type="similarity">
    <text evidence="1">Belongs to the phD/YefM antitoxin family.</text>
</comment>
<evidence type="ECO:0000256" key="2">
    <source>
        <dbReference type="SAM" id="MobiDB-lite"/>
    </source>
</evidence>
<sequence>MKVAIREAKNNLSKYGNLANAGETVTICKNGKPWFDLVPHQAKTRSTKPLFKGKPTVTADEATAPVDPADLEGWM</sequence>
<evidence type="ECO:0000256" key="1">
    <source>
        <dbReference type="ARBA" id="ARBA00009981"/>
    </source>
</evidence>
<organism evidence="3 4">
    <name type="scientific">Coraliomargarita akajimensis (strain DSM 45221 / IAM 15411 / JCM 23193 / KCTC 12865 / 04OKA010-24)</name>
    <dbReference type="NCBI Taxonomy" id="583355"/>
    <lineage>
        <taxon>Bacteria</taxon>
        <taxon>Pseudomonadati</taxon>
        <taxon>Verrucomicrobiota</taxon>
        <taxon>Opitutia</taxon>
        <taxon>Puniceicoccales</taxon>
        <taxon>Coraliomargaritaceae</taxon>
        <taxon>Coraliomargarita</taxon>
    </lineage>
</organism>
<dbReference type="SUPFAM" id="SSF143120">
    <property type="entry name" value="YefM-like"/>
    <property type="match status" value="1"/>
</dbReference>
<dbReference type="eggNOG" id="COG4118">
    <property type="taxonomic scope" value="Bacteria"/>
</dbReference>
<dbReference type="OrthoDB" id="9800503at2"/>
<keyword evidence="4" id="KW-1185">Reference proteome</keyword>
<dbReference type="NCBIfam" id="TIGR01552">
    <property type="entry name" value="phd_fam"/>
    <property type="match status" value="1"/>
</dbReference>
<evidence type="ECO:0000313" key="4">
    <source>
        <dbReference type="Proteomes" id="UP000000925"/>
    </source>
</evidence>
<feature type="region of interest" description="Disordered" evidence="2">
    <location>
        <begin position="46"/>
        <end position="75"/>
    </location>
</feature>
<dbReference type="InterPro" id="IPR036165">
    <property type="entry name" value="YefM-like_sf"/>
</dbReference>
<dbReference type="KEGG" id="caa:Caka_2528"/>
<reference evidence="3 4" key="1">
    <citation type="journal article" date="2010" name="Stand. Genomic Sci.">
        <title>Complete genome sequence of Coraliomargarita akajimensis type strain (04OKA010-24).</title>
        <authorList>
            <person name="Mavromatis K."/>
            <person name="Abt B."/>
            <person name="Brambilla E."/>
            <person name="Lapidus A."/>
            <person name="Copeland A."/>
            <person name="Deshpande S."/>
            <person name="Nolan M."/>
            <person name="Lucas S."/>
            <person name="Tice H."/>
            <person name="Cheng J.F."/>
            <person name="Han C."/>
            <person name="Detter J.C."/>
            <person name="Woyke T."/>
            <person name="Goodwin L."/>
            <person name="Pitluck S."/>
            <person name="Held B."/>
            <person name="Brettin T."/>
            <person name="Tapia R."/>
            <person name="Ivanova N."/>
            <person name="Mikhailova N."/>
            <person name="Pati A."/>
            <person name="Liolios K."/>
            <person name="Chen A."/>
            <person name="Palaniappan K."/>
            <person name="Land M."/>
            <person name="Hauser L."/>
            <person name="Chang Y.J."/>
            <person name="Jeffries C.D."/>
            <person name="Rohde M."/>
            <person name="Goker M."/>
            <person name="Bristow J."/>
            <person name="Eisen J.A."/>
            <person name="Markowitz V."/>
            <person name="Hugenholtz P."/>
            <person name="Klenk H.P."/>
            <person name="Kyrpides N.C."/>
        </authorList>
    </citation>
    <scope>NUCLEOTIDE SEQUENCE [LARGE SCALE GENOMIC DNA]</scope>
    <source>
        <strain evidence="4">DSM 45221 / IAM 15411 / JCM 23193 / KCTC 12865</strain>
    </source>
</reference>
<accession>D5EP34</accession>
<dbReference type="EMBL" id="CP001998">
    <property type="protein sequence ID" value="ADE55544.1"/>
    <property type="molecule type" value="Genomic_DNA"/>
</dbReference>
<proteinExistence type="inferred from homology"/>
<dbReference type="HOGENOM" id="CLU_163140_3_1_0"/>
<evidence type="ECO:0000313" key="3">
    <source>
        <dbReference type="EMBL" id="ADE55544.1"/>
    </source>
</evidence>
<dbReference type="RefSeq" id="WP_013044266.1">
    <property type="nucleotide sequence ID" value="NC_014008.1"/>
</dbReference>
<protein>
    <submittedName>
        <fullName evidence="3">Prevent-host-death family protein</fullName>
    </submittedName>
</protein>
<dbReference type="Gene3D" id="3.40.1620.10">
    <property type="entry name" value="YefM-like domain"/>
    <property type="match status" value="1"/>
</dbReference>
<dbReference type="Proteomes" id="UP000000925">
    <property type="component" value="Chromosome"/>
</dbReference>
<gene>
    <name evidence="3" type="ordered locus">Caka_2528</name>
</gene>
<name>D5EP34_CORAD</name>
<dbReference type="AlphaFoldDB" id="D5EP34"/>